<feature type="region of interest" description="Disordered" evidence="12">
    <location>
        <begin position="530"/>
        <end position="562"/>
    </location>
</feature>
<dbReference type="FunFam" id="3.40.50.300:FF:000269">
    <property type="entry name" value="ATP-dependent RNA helicase SUPV3L1, mitochondrial"/>
    <property type="match status" value="1"/>
</dbReference>
<dbReference type="InterPro" id="IPR050699">
    <property type="entry name" value="RNA-DNA_Helicase"/>
</dbReference>
<reference evidence="16" key="2">
    <citation type="submission" date="2020-04" db="EMBL/GenBank/DDBJ databases">
        <authorList>
            <consortium name="NCBI Genome Project"/>
        </authorList>
    </citation>
    <scope>NUCLEOTIDE SEQUENCE</scope>
    <source>
        <strain evidence="16">CBS 781.70</strain>
    </source>
</reference>
<evidence type="ECO:0000313" key="15">
    <source>
        <dbReference type="Proteomes" id="UP000504638"/>
    </source>
</evidence>
<dbReference type="SUPFAM" id="SSF52540">
    <property type="entry name" value="P-loop containing nucleoside triphosphate hydrolases"/>
    <property type="match status" value="1"/>
</dbReference>
<dbReference type="GO" id="GO:0005524">
    <property type="term" value="F:ATP binding"/>
    <property type="evidence" value="ECO:0007669"/>
    <property type="project" value="UniProtKB-KW"/>
</dbReference>
<dbReference type="InterPro" id="IPR001650">
    <property type="entry name" value="Helicase_C-like"/>
</dbReference>
<comment type="cofactor">
    <cofactor evidence="1">
        <name>Mn(2+)</name>
        <dbReference type="ChEBI" id="CHEBI:29035"/>
    </cofactor>
</comment>
<feature type="compositionally biased region" description="Basic and acidic residues" evidence="12">
    <location>
        <begin position="824"/>
        <end position="842"/>
    </location>
</feature>
<sequence length="842" mass="93883">MLKGMRRNHVVAGRSIVSSLSSFTPTIPFHRRLVNARWSLIRKFTGDASCQAKHGINRPSFVKDRLIAAQRAVGDDVPGDGVDADYKSIISLSQGNIPPGVLAAIGHAWHYVGRMIEIEHKPLPSAKLRHDSYPASPNVLNAFWRSLTVDFTPPNSDRYNRRDRIVRAAKNAMSKKVSPDSPEALEQVIRSEFYIWYAESQYSGIDWELVTKAANLRYPNEWFAWARRMRRKIVLHIGPTNSGKTYNALKRLEQAQSGIYCGPLRLLAHEVYTRLNAQGTKCALLTGDDRRYPDNDQSVSKVSCTVEMAPKKAVDVVVVDEIQMIGDDYRGGGWTDIILGADARELHLCGEERALPIIQKLAAFTGDELEIHRYKRLSPLKVAPKSLDGDLKKLRKGDCMVCFSVVQIHRLKRKIQILTGKNVAIVYGALPPETRAQQAKLFNDPDNDYDYLVASDAVGMGLNLSIKRVIFHTLSKKHQGGRRQLFINEIKQIAGRAGRYRAANQDVKTGTPEPESIALDAEIPIEVEGSAKIDDIDASPAADDEPLGETTDSNREEKVAPKNSKTIGWVTTLLEKDHPILVEAMEGEAEPIETAGLQPPSWMLHDFAGFFEPGTPFSYIYRKLVEHSQLSSVFHFCDIDEKLAIADAIESVDLTFTDRTVFSLAPAGRSPFLIKIIVALARCVSEGRTVTIADMEEIPLEALTPGPENSALGLSALEDLHKAIVLYLWLSYRFNGVFTARAMAVKAKEMTQEQIEKSLGTLAAMTGRERWEEKQRHLQELANALLDQTAKDGVSDPKTSRDEEGQRDGADGEPLAYRSFKFNTEQDKRVEEKERKSIGTST</sequence>
<dbReference type="OrthoDB" id="6692397at2759"/>
<dbReference type="RefSeq" id="XP_033535823.1">
    <property type="nucleotide sequence ID" value="XM_033679006.1"/>
</dbReference>
<evidence type="ECO:0000256" key="7">
    <source>
        <dbReference type="ARBA" id="ARBA00022806"/>
    </source>
</evidence>
<proteinExistence type="predicted"/>
<gene>
    <name evidence="14 16" type="ORF">P152DRAFT_456423</name>
</gene>
<evidence type="ECO:0000256" key="2">
    <source>
        <dbReference type="ARBA" id="ARBA00001946"/>
    </source>
</evidence>
<evidence type="ECO:0000256" key="4">
    <source>
        <dbReference type="ARBA" id="ARBA00012552"/>
    </source>
</evidence>
<dbReference type="Pfam" id="PF22527">
    <property type="entry name" value="DEXQc_Suv3"/>
    <property type="match status" value="1"/>
</dbReference>
<accession>A0A6G1G869</accession>
<dbReference type="GO" id="GO:0016787">
    <property type="term" value="F:hydrolase activity"/>
    <property type="evidence" value="ECO:0007669"/>
    <property type="project" value="UniProtKB-KW"/>
</dbReference>
<evidence type="ECO:0000256" key="10">
    <source>
        <dbReference type="ARBA" id="ARBA00023128"/>
    </source>
</evidence>
<dbReference type="Gene3D" id="3.40.50.300">
    <property type="entry name" value="P-loop containing nucleotide triphosphate hydrolases"/>
    <property type="match status" value="2"/>
</dbReference>
<evidence type="ECO:0000256" key="9">
    <source>
        <dbReference type="ARBA" id="ARBA00022946"/>
    </source>
</evidence>
<dbReference type="SMART" id="SM00490">
    <property type="entry name" value="HELICc"/>
    <property type="match status" value="1"/>
</dbReference>
<dbReference type="GO" id="GO:0003724">
    <property type="term" value="F:RNA helicase activity"/>
    <property type="evidence" value="ECO:0007669"/>
    <property type="project" value="UniProtKB-EC"/>
</dbReference>
<evidence type="ECO:0000256" key="11">
    <source>
        <dbReference type="ARBA" id="ARBA00047984"/>
    </source>
</evidence>
<name>A0A6G1G869_9PEZI</name>
<dbReference type="FunFam" id="3.40.50.300:FF:000957">
    <property type="entry name" value="ATP-dependent RNA helicase SUV3L, mitochondrial"/>
    <property type="match status" value="1"/>
</dbReference>
<evidence type="ECO:0000259" key="13">
    <source>
        <dbReference type="PROSITE" id="PS51194"/>
    </source>
</evidence>
<dbReference type="CDD" id="cd17913">
    <property type="entry name" value="DEXQc_Suv3"/>
    <property type="match status" value="1"/>
</dbReference>
<evidence type="ECO:0000256" key="3">
    <source>
        <dbReference type="ARBA" id="ARBA00004173"/>
    </source>
</evidence>
<dbReference type="AlphaFoldDB" id="A0A6G1G869"/>
<feature type="region of interest" description="Disordered" evidence="12">
    <location>
        <begin position="786"/>
        <end position="842"/>
    </location>
</feature>
<dbReference type="Proteomes" id="UP000504638">
    <property type="component" value="Unplaced"/>
</dbReference>
<keyword evidence="7" id="KW-0347">Helicase</keyword>
<protein>
    <recommendedName>
        <fullName evidence="4">RNA helicase</fullName>
        <ecNumber evidence="4">3.6.4.13</ecNumber>
    </recommendedName>
</protein>
<comment type="catalytic activity">
    <reaction evidence="11">
        <text>ATP + H2O = ADP + phosphate + H(+)</text>
        <dbReference type="Rhea" id="RHEA:13065"/>
        <dbReference type="ChEBI" id="CHEBI:15377"/>
        <dbReference type="ChEBI" id="CHEBI:15378"/>
        <dbReference type="ChEBI" id="CHEBI:30616"/>
        <dbReference type="ChEBI" id="CHEBI:43474"/>
        <dbReference type="ChEBI" id="CHEBI:456216"/>
        <dbReference type="EC" id="3.6.4.13"/>
    </reaction>
</comment>
<evidence type="ECO:0000256" key="12">
    <source>
        <dbReference type="SAM" id="MobiDB-lite"/>
    </source>
</evidence>
<keyword evidence="10" id="KW-0496">Mitochondrion</keyword>
<dbReference type="PROSITE" id="PS51194">
    <property type="entry name" value="HELICASE_CTER"/>
    <property type="match status" value="1"/>
</dbReference>
<organism evidence="14">
    <name type="scientific">Eremomyces bilateralis CBS 781.70</name>
    <dbReference type="NCBI Taxonomy" id="1392243"/>
    <lineage>
        <taxon>Eukaryota</taxon>
        <taxon>Fungi</taxon>
        <taxon>Dikarya</taxon>
        <taxon>Ascomycota</taxon>
        <taxon>Pezizomycotina</taxon>
        <taxon>Dothideomycetes</taxon>
        <taxon>Dothideomycetes incertae sedis</taxon>
        <taxon>Eremomycetales</taxon>
        <taxon>Eremomycetaceae</taxon>
        <taxon>Eremomyces</taxon>
    </lineage>
</organism>
<reference evidence="14 16" key="1">
    <citation type="submission" date="2020-01" db="EMBL/GenBank/DDBJ databases">
        <authorList>
            <consortium name="DOE Joint Genome Institute"/>
            <person name="Haridas S."/>
            <person name="Albert R."/>
            <person name="Binder M."/>
            <person name="Bloem J."/>
            <person name="Labutti K."/>
            <person name="Salamov A."/>
            <person name="Andreopoulos B."/>
            <person name="Baker S.E."/>
            <person name="Barry K."/>
            <person name="Bills G."/>
            <person name="Bluhm B.H."/>
            <person name="Cannon C."/>
            <person name="Castanera R."/>
            <person name="Culley D.E."/>
            <person name="Daum C."/>
            <person name="Ezra D."/>
            <person name="Gonzalez J.B."/>
            <person name="Henrissat B."/>
            <person name="Kuo A."/>
            <person name="Liang C."/>
            <person name="Lipzen A."/>
            <person name="Lutzoni F."/>
            <person name="Magnuson J."/>
            <person name="Mondo S."/>
            <person name="Nolan M."/>
            <person name="Ohm R."/>
            <person name="Pangilinan J."/>
            <person name="Park H.-J."/>
            <person name="Ramirez L."/>
            <person name="Alfaro M."/>
            <person name="Sun H."/>
            <person name="Tritt A."/>
            <person name="Yoshinaga Y."/>
            <person name="Zwiers L.-H."/>
            <person name="Turgeon B.G."/>
            <person name="Goodwin S.B."/>
            <person name="Spatafora J.W."/>
            <person name="Crous P.W."/>
            <person name="Grigoriev I.V."/>
        </authorList>
    </citation>
    <scope>NUCLEOTIDE SEQUENCE</scope>
    <source>
        <strain evidence="14 16">CBS 781.70</strain>
    </source>
</reference>
<dbReference type="GeneID" id="54419576"/>
<keyword evidence="15" id="KW-1185">Reference proteome</keyword>
<keyword evidence="9" id="KW-0809">Transit peptide</keyword>
<feature type="domain" description="Helicase C-terminal" evidence="13">
    <location>
        <begin position="386"/>
        <end position="547"/>
    </location>
</feature>
<comment type="subcellular location">
    <subcellularLocation>
        <location evidence="3">Mitochondrion</location>
    </subcellularLocation>
</comment>
<dbReference type="InterPro" id="IPR055206">
    <property type="entry name" value="DEXQc_SUV3"/>
</dbReference>
<dbReference type="Gene3D" id="1.20.58.1080">
    <property type="match status" value="1"/>
</dbReference>
<dbReference type="CDD" id="cd18805">
    <property type="entry name" value="SF2_C_suv3"/>
    <property type="match status" value="1"/>
</dbReference>
<dbReference type="EC" id="3.6.4.13" evidence="4"/>
<feature type="compositionally biased region" description="Basic and acidic residues" evidence="12">
    <location>
        <begin position="789"/>
        <end position="810"/>
    </location>
</feature>
<comment type="cofactor">
    <cofactor evidence="2">
        <name>Mg(2+)</name>
        <dbReference type="ChEBI" id="CHEBI:18420"/>
    </cofactor>
</comment>
<dbReference type="Pfam" id="PF12513">
    <property type="entry name" value="SUV3_C"/>
    <property type="match status" value="1"/>
</dbReference>
<dbReference type="GO" id="GO:0045025">
    <property type="term" value="C:mitochondrial degradosome"/>
    <property type="evidence" value="ECO:0007669"/>
    <property type="project" value="TreeGrafter"/>
</dbReference>
<evidence type="ECO:0000256" key="6">
    <source>
        <dbReference type="ARBA" id="ARBA00022801"/>
    </source>
</evidence>
<dbReference type="Gene3D" id="1.20.272.40">
    <property type="match status" value="1"/>
</dbReference>
<dbReference type="InterPro" id="IPR041082">
    <property type="entry name" value="Suv3_C_1"/>
</dbReference>
<reference evidence="16" key="3">
    <citation type="submission" date="2025-04" db="UniProtKB">
        <authorList>
            <consortium name="RefSeq"/>
        </authorList>
    </citation>
    <scope>IDENTIFICATION</scope>
    <source>
        <strain evidence="16">CBS 781.70</strain>
    </source>
</reference>
<dbReference type="InterPro" id="IPR044774">
    <property type="entry name" value="Suv3_DEXQc"/>
</dbReference>
<dbReference type="EMBL" id="ML975153">
    <property type="protein sequence ID" value="KAF1814192.1"/>
    <property type="molecule type" value="Genomic_DNA"/>
</dbReference>
<dbReference type="Pfam" id="PF18147">
    <property type="entry name" value="Suv3_C_1"/>
    <property type="match status" value="1"/>
</dbReference>
<evidence type="ECO:0000256" key="8">
    <source>
        <dbReference type="ARBA" id="ARBA00022840"/>
    </source>
</evidence>
<evidence type="ECO:0000313" key="16">
    <source>
        <dbReference type="RefSeq" id="XP_033535823.1"/>
    </source>
</evidence>
<dbReference type="Pfam" id="PF00271">
    <property type="entry name" value="Helicase_C"/>
    <property type="match status" value="1"/>
</dbReference>
<dbReference type="InterPro" id="IPR027417">
    <property type="entry name" value="P-loop_NTPase"/>
</dbReference>
<evidence type="ECO:0000256" key="5">
    <source>
        <dbReference type="ARBA" id="ARBA00022741"/>
    </source>
</evidence>
<keyword evidence="6 14" id="KW-0378">Hydrolase</keyword>
<evidence type="ECO:0000313" key="14">
    <source>
        <dbReference type="EMBL" id="KAF1814192.1"/>
    </source>
</evidence>
<dbReference type="GO" id="GO:0000965">
    <property type="term" value="P:mitochondrial RNA 3'-end processing"/>
    <property type="evidence" value="ECO:0007669"/>
    <property type="project" value="TreeGrafter"/>
</dbReference>
<keyword evidence="5" id="KW-0547">Nucleotide-binding</keyword>
<dbReference type="InterPro" id="IPR022192">
    <property type="entry name" value="SUV3_C"/>
</dbReference>
<keyword evidence="8" id="KW-0067">ATP-binding</keyword>
<dbReference type="PANTHER" id="PTHR12131:SF1">
    <property type="entry name" value="ATP-DEPENDENT RNA HELICASE SUPV3L1, MITOCHONDRIAL-RELATED"/>
    <property type="match status" value="1"/>
</dbReference>
<dbReference type="PANTHER" id="PTHR12131">
    <property type="entry name" value="ATP-DEPENDENT RNA AND DNA HELICASE"/>
    <property type="match status" value="1"/>
</dbReference>
<evidence type="ECO:0000256" key="1">
    <source>
        <dbReference type="ARBA" id="ARBA00001936"/>
    </source>
</evidence>